<accession>A0A2P8HKE9</accession>
<dbReference type="AlphaFoldDB" id="A0A2P8HKE9"/>
<dbReference type="Gene3D" id="2.40.128.490">
    <property type="entry name" value="Uncharacterised protein PF14869, DUF4488"/>
    <property type="match status" value="1"/>
</dbReference>
<name>A0A2P8HKE9_CHINA</name>
<keyword evidence="3" id="KW-1185">Reference proteome</keyword>
<sequence length="232" mass="24934">MKKLSIIFTLLLSFLGVLKAQNSPVGAWKAVSGETTSILLISPSWFTVTDFSDKNFIASYGGTWKAADGGETAVHITFNTANPSQAGQDATVPVGLENGHLITSAPGGGKQEWTRLDDGTGTLAGNWQMTAKEQDGKMNPITPGATQTFKMLSGTRFQWVVINVENGEFSDTGGGSYTFENGTYTEKIDFFSKDNARIGLALSFKGKVDGNNWDNNGLSPKGDVIHEVWSRP</sequence>
<feature type="chain" id="PRO_5015118522" description="Membrane or secreted protein" evidence="1">
    <location>
        <begin position="20"/>
        <end position="232"/>
    </location>
</feature>
<dbReference type="Proteomes" id="UP000240971">
    <property type="component" value="Unassembled WGS sequence"/>
</dbReference>
<evidence type="ECO:0008006" key="4">
    <source>
        <dbReference type="Google" id="ProtNLM"/>
    </source>
</evidence>
<evidence type="ECO:0000313" key="3">
    <source>
        <dbReference type="Proteomes" id="UP000240971"/>
    </source>
</evidence>
<proteinExistence type="predicted"/>
<gene>
    <name evidence="2" type="ORF">CLV51_103675</name>
</gene>
<evidence type="ECO:0000256" key="1">
    <source>
        <dbReference type="SAM" id="SignalP"/>
    </source>
</evidence>
<evidence type="ECO:0000313" key="2">
    <source>
        <dbReference type="EMBL" id="PSL46694.1"/>
    </source>
</evidence>
<reference evidence="2 3" key="1">
    <citation type="submission" date="2018-03" db="EMBL/GenBank/DDBJ databases">
        <title>Genomic Encyclopedia of Archaeal and Bacterial Type Strains, Phase II (KMG-II): from individual species to whole genera.</title>
        <authorList>
            <person name="Goeker M."/>
        </authorList>
    </citation>
    <scope>NUCLEOTIDE SEQUENCE [LARGE SCALE GENOMIC DNA]</scope>
    <source>
        <strain evidence="2 3">DSM 24859</strain>
    </source>
</reference>
<comment type="caution">
    <text evidence="2">The sequence shown here is derived from an EMBL/GenBank/DDBJ whole genome shotgun (WGS) entry which is preliminary data.</text>
</comment>
<organism evidence="2 3">
    <name type="scientific">Chitinophaga niastensis</name>
    <dbReference type="NCBI Taxonomy" id="536980"/>
    <lineage>
        <taxon>Bacteria</taxon>
        <taxon>Pseudomonadati</taxon>
        <taxon>Bacteroidota</taxon>
        <taxon>Chitinophagia</taxon>
        <taxon>Chitinophagales</taxon>
        <taxon>Chitinophagaceae</taxon>
        <taxon>Chitinophaga</taxon>
    </lineage>
</organism>
<protein>
    <recommendedName>
        <fullName evidence="4">Membrane or secreted protein</fullName>
    </recommendedName>
</protein>
<dbReference type="EMBL" id="PYAW01000003">
    <property type="protein sequence ID" value="PSL46694.1"/>
    <property type="molecule type" value="Genomic_DNA"/>
</dbReference>
<feature type="signal peptide" evidence="1">
    <location>
        <begin position="1"/>
        <end position="19"/>
    </location>
</feature>
<keyword evidence="1" id="KW-0732">Signal</keyword>
<dbReference type="RefSeq" id="WP_106529456.1">
    <property type="nucleotide sequence ID" value="NZ_PYAW01000003.1"/>
</dbReference>
<dbReference type="OrthoDB" id="706756at2"/>